<dbReference type="Proteomes" id="UP001341135">
    <property type="component" value="Chromosome"/>
</dbReference>
<sequence>MAMPLAGEGVLAMAGHRGGEAVLEGLARRVWEAIEAERASKPKLSVPARGLRILVETVKAAEEFKPSQHAKRVVFRRHGILGTGLDRLLTSVFYDTMKRMGLLDRVARELTGVESPLILDPWLRAALRVAADIVLFHRPDRTTLNTLKWGIADYLSAVTHPYVGMYYWRVFDRLLEYRPRPRSVEEALEWLYLLPAWFIRRMRELLGPEEAEELFRAFNQKPLISVRVNTLKATVEEVVEALRREGKDPVVSKRVPVVVKFQGPFDFDSSPLYRGGKMVIQEEASAAASLILDPKPGMTVVDLAAAPGGKTSHMAELMKNHGRIYAFDIDEKRIERMRTILRRMGITIVKIFKMDARKAPRVLGEEIADRVMLDAPCTSTGTIAKNPELRWRIREEGLEEIVQLQREMLEAAARLVKPGGRLLYTTCSLLPEENEGNIKWFLERHPEFRLVPLRGPYDESPLLPGTMRAWPHRHGTIGFFYALLEKRKRG</sequence>
<evidence type="ECO:0000259" key="5">
    <source>
        <dbReference type="PROSITE" id="PS51686"/>
    </source>
</evidence>
<dbReference type="Gene3D" id="3.40.50.150">
    <property type="entry name" value="Vaccinia Virus protein VP39"/>
    <property type="match status" value="1"/>
</dbReference>
<keyword evidence="2" id="KW-0808">Transferase</keyword>
<dbReference type="Gene3D" id="3.30.70.1170">
    <property type="entry name" value="Sun protein, domain 3"/>
    <property type="match status" value="1"/>
</dbReference>
<evidence type="ECO:0000256" key="3">
    <source>
        <dbReference type="ARBA" id="ARBA00022691"/>
    </source>
</evidence>
<feature type="domain" description="SAM-dependent MTase RsmB/NOP-type" evidence="5">
    <location>
        <begin position="214"/>
        <end position="487"/>
    </location>
</feature>
<evidence type="ECO:0000256" key="1">
    <source>
        <dbReference type="ARBA" id="ARBA00022603"/>
    </source>
</evidence>
<keyword evidence="7" id="KW-1185">Reference proteome</keyword>
<dbReference type="Gene3D" id="1.10.287.730">
    <property type="entry name" value="Helix hairpin bin"/>
    <property type="match status" value="1"/>
</dbReference>
<dbReference type="InterPro" id="IPR023267">
    <property type="entry name" value="RCMT"/>
</dbReference>
<dbReference type="InterPro" id="IPR035926">
    <property type="entry name" value="NusB-like_sf"/>
</dbReference>
<evidence type="ECO:0000256" key="4">
    <source>
        <dbReference type="ARBA" id="ARBA00022884"/>
    </source>
</evidence>
<dbReference type="InterPro" id="IPR054728">
    <property type="entry name" value="RsmB-like_ferredoxin"/>
</dbReference>
<dbReference type="InterPro" id="IPR001678">
    <property type="entry name" value="MeTrfase_RsmB-F_NOP2_dom"/>
</dbReference>
<dbReference type="PRINTS" id="PR02008">
    <property type="entry name" value="RCMTFAMILY"/>
</dbReference>
<dbReference type="InterPro" id="IPR049560">
    <property type="entry name" value="MeTrfase_RsmB-F_NOP2_cat"/>
</dbReference>
<name>A0ABN6ZR16_9CREN</name>
<reference evidence="6 7" key="1">
    <citation type="submission" date="2023-09" db="EMBL/GenBank/DDBJ databases">
        <title>Pyrofollis japonicus gen. nov. sp. nov., a novel member of the family Pyrodictiaceae isolated from the Iheya North hydrothermal field.</title>
        <authorList>
            <person name="Miyazaki U."/>
            <person name="Sanari M."/>
            <person name="Tame A."/>
            <person name="Kitajima M."/>
            <person name="Okamoto A."/>
            <person name="Sawayama S."/>
            <person name="Miyazaki J."/>
            <person name="Takai K."/>
            <person name="Nakagawa S."/>
        </authorList>
    </citation>
    <scope>NUCLEOTIDE SEQUENCE [LARGE SCALE GENOMIC DNA]</scope>
    <source>
        <strain evidence="6 7">AV2</strain>
    </source>
</reference>
<organism evidence="6 7">
    <name type="scientific">Pyrodictium abyssi</name>
    <dbReference type="NCBI Taxonomy" id="54256"/>
    <lineage>
        <taxon>Archaea</taxon>
        <taxon>Thermoproteota</taxon>
        <taxon>Thermoprotei</taxon>
        <taxon>Desulfurococcales</taxon>
        <taxon>Pyrodictiaceae</taxon>
        <taxon>Pyrodictium</taxon>
    </lineage>
</organism>
<gene>
    <name evidence="6" type="ORF">PABY_22640</name>
</gene>
<dbReference type="PANTHER" id="PTHR22807:SF74">
    <property type="entry name" value="TRNA (CYTOSINE(48)-C(5))-METHYLTRANSFERASE"/>
    <property type="match status" value="1"/>
</dbReference>
<evidence type="ECO:0000313" key="6">
    <source>
        <dbReference type="EMBL" id="BES82697.1"/>
    </source>
</evidence>
<evidence type="ECO:0000256" key="2">
    <source>
        <dbReference type="ARBA" id="ARBA00022679"/>
    </source>
</evidence>
<dbReference type="PANTHER" id="PTHR22807">
    <property type="entry name" value="NOP2 YEAST -RELATED NOL1/NOP2/FMU SUN DOMAIN-CONTAINING"/>
    <property type="match status" value="1"/>
</dbReference>
<dbReference type="Pfam" id="PF22458">
    <property type="entry name" value="RsmF-B_ferredox"/>
    <property type="match status" value="1"/>
</dbReference>
<protein>
    <submittedName>
        <fullName evidence="6">RsmB/NOP family class I SAM-dependent RNA methyltransferase</fullName>
    </submittedName>
</protein>
<dbReference type="GO" id="GO:0032259">
    <property type="term" value="P:methylation"/>
    <property type="evidence" value="ECO:0007669"/>
    <property type="project" value="UniProtKB-KW"/>
</dbReference>
<dbReference type="CDD" id="cd02440">
    <property type="entry name" value="AdoMet_MTases"/>
    <property type="match status" value="1"/>
</dbReference>
<keyword evidence="1 6" id="KW-0489">Methyltransferase</keyword>
<dbReference type="Gene3D" id="1.10.940.10">
    <property type="entry name" value="NusB-like"/>
    <property type="match status" value="1"/>
</dbReference>
<keyword evidence="4" id="KW-0694">RNA-binding</keyword>
<dbReference type="GO" id="GO:0008168">
    <property type="term" value="F:methyltransferase activity"/>
    <property type="evidence" value="ECO:0007669"/>
    <property type="project" value="UniProtKB-KW"/>
</dbReference>
<dbReference type="PROSITE" id="PS51686">
    <property type="entry name" value="SAM_MT_RSMB_NOP"/>
    <property type="match status" value="1"/>
</dbReference>
<proteinExistence type="predicted"/>
<dbReference type="Pfam" id="PF01189">
    <property type="entry name" value="Methyltr_RsmB-F"/>
    <property type="match status" value="1"/>
</dbReference>
<accession>A0ABN6ZR16</accession>
<dbReference type="EMBL" id="AP028907">
    <property type="protein sequence ID" value="BES82697.1"/>
    <property type="molecule type" value="Genomic_DNA"/>
</dbReference>
<dbReference type="InterPro" id="IPR029063">
    <property type="entry name" value="SAM-dependent_MTases_sf"/>
</dbReference>
<keyword evidence="3" id="KW-0949">S-adenosyl-L-methionine</keyword>
<evidence type="ECO:0000313" key="7">
    <source>
        <dbReference type="Proteomes" id="UP001341135"/>
    </source>
</evidence>
<dbReference type="SUPFAM" id="SSF53335">
    <property type="entry name" value="S-adenosyl-L-methionine-dependent methyltransferases"/>
    <property type="match status" value="1"/>
</dbReference>